<comment type="caution">
    <text evidence="5">The sequence shown here is derived from an EMBL/GenBank/DDBJ whole genome shotgun (WGS) entry which is preliminary data.</text>
</comment>
<evidence type="ECO:0000313" key="5">
    <source>
        <dbReference type="EMBL" id="KAF2869174.1"/>
    </source>
</evidence>
<evidence type="ECO:0000259" key="4">
    <source>
        <dbReference type="SMART" id="SM00829"/>
    </source>
</evidence>
<dbReference type="Gene3D" id="3.40.50.720">
    <property type="entry name" value="NAD(P)-binding Rossmann-like Domain"/>
    <property type="match status" value="1"/>
</dbReference>
<dbReference type="Gene3D" id="3.90.180.10">
    <property type="entry name" value="Medium-chain alcohol dehydrogenases, catalytic domain"/>
    <property type="match status" value="1"/>
</dbReference>
<gene>
    <name evidence="5" type="ORF">BDV95DRAFT_578526</name>
</gene>
<evidence type="ECO:0000256" key="1">
    <source>
        <dbReference type="ARBA" id="ARBA00008072"/>
    </source>
</evidence>
<dbReference type="SUPFAM" id="SSF51735">
    <property type="entry name" value="NAD(P)-binding Rossmann-fold domains"/>
    <property type="match status" value="1"/>
</dbReference>
<dbReference type="SUPFAM" id="SSF50129">
    <property type="entry name" value="GroES-like"/>
    <property type="match status" value="1"/>
</dbReference>
<protein>
    <submittedName>
        <fullName evidence="5">Chaperonin 10-like protein</fullName>
    </submittedName>
</protein>
<dbReference type="Pfam" id="PF08240">
    <property type="entry name" value="ADH_N"/>
    <property type="match status" value="1"/>
</dbReference>
<dbReference type="EMBL" id="JAADJZ010000017">
    <property type="protein sequence ID" value="KAF2869174.1"/>
    <property type="molecule type" value="Genomic_DNA"/>
</dbReference>
<dbReference type="PANTHER" id="PTHR45348:SF2">
    <property type="entry name" value="ZINC-TYPE ALCOHOL DEHYDROGENASE-LIKE PROTEIN C2E1P3.01"/>
    <property type="match status" value="1"/>
</dbReference>
<dbReference type="Pfam" id="PF00107">
    <property type="entry name" value="ADH_zinc_N"/>
    <property type="match status" value="1"/>
</dbReference>
<organism evidence="5 6">
    <name type="scientific">Massariosphaeria phaeospora</name>
    <dbReference type="NCBI Taxonomy" id="100035"/>
    <lineage>
        <taxon>Eukaryota</taxon>
        <taxon>Fungi</taxon>
        <taxon>Dikarya</taxon>
        <taxon>Ascomycota</taxon>
        <taxon>Pezizomycotina</taxon>
        <taxon>Dothideomycetes</taxon>
        <taxon>Pleosporomycetidae</taxon>
        <taxon>Pleosporales</taxon>
        <taxon>Pleosporales incertae sedis</taxon>
        <taxon>Massariosphaeria</taxon>
    </lineage>
</organism>
<dbReference type="OrthoDB" id="9992527at2759"/>
<dbReference type="AlphaFoldDB" id="A0A7C8I2L1"/>
<name>A0A7C8I2L1_9PLEO</name>
<dbReference type="InterPro" id="IPR013154">
    <property type="entry name" value="ADH-like_N"/>
</dbReference>
<dbReference type="PANTHER" id="PTHR45348">
    <property type="entry name" value="HYPOTHETICAL OXIDOREDUCTASE (EUROFUNG)"/>
    <property type="match status" value="1"/>
</dbReference>
<dbReference type="CDD" id="cd08249">
    <property type="entry name" value="enoyl_reductase_like"/>
    <property type="match status" value="1"/>
</dbReference>
<evidence type="ECO:0000256" key="2">
    <source>
        <dbReference type="ARBA" id="ARBA00011245"/>
    </source>
</evidence>
<accession>A0A7C8I2L1</accession>
<comment type="subunit">
    <text evidence="2">Monomer.</text>
</comment>
<evidence type="ECO:0000256" key="3">
    <source>
        <dbReference type="ARBA" id="ARBA00023002"/>
    </source>
</evidence>
<dbReference type="InterPro" id="IPR011032">
    <property type="entry name" value="GroES-like_sf"/>
</dbReference>
<comment type="similarity">
    <text evidence="1">Belongs to the zinc-containing alcohol dehydrogenase family.</text>
</comment>
<sequence>MYTSSTRGYKSGGDFTALLIHTHTHNNLTFPPDPNMSTQTALLVAEFNKPVTKTTTWPIPTPGPKQLLLRVTVAALNPHDQKVRDWGFFFKDDLPTPLANDFAGVVTATGSAVTKFSVGDRVFTYGNWLEPGHFQNGLVEYATTDEAFAEKVPEHLTEHDVVTLPVNVSASAIGLFDEKFGLGIPAPWTAAAKTFDYAHTTLLVVGGGSNCGRLAVQLAKLAGIAHIVVLGGKEAELKAWGATHVVDRHGSDVAVQARIASAVGSDLVYVFDAVNGADTLYVGINALSSTRRGKVARLIPTAPPATAKVLKKEGEYVVTEVYGMPHDVALGKGLWANLGAYVREGRIAPLRYEVAEGVGLDADRVNKVLDRYRDGEAVVQTHFRVSE</sequence>
<dbReference type="InterPro" id="IPR013149">
    <property type="entry name" value="ADH-like_C"/>
</dbReference>
<dbReference type="InterPro" id="IPR020843">
    <property type="entry name" value="ER"/>
</dbReference>
<evidence type="ECO:0000313" key="6">
    <source>
        <dbReference type="Proteomes" id="UP000481861"/>
    </source>
</evidence>
<feature type="domain" description="Enoyl reductase (ER)" evidence="4">
    <location>
        <begin position="45"/>
        <end position="379"/>
    </location>
</feature>
<dbReference type="Proteomes" id="UP000481861">
    <property type="component" value="Unassembled WGS sequence"/>
</dbReference>
<reference evidence="5 6" key="1">
    <citation type="submission" date="2020-01" db="EMBL/GenBank/DDBJ databases">
        <authorList>
            <consortium name="DOE Joint Genome Institute"/>
            <person name="Haridas S."/>
            <person name="Albert R."/>
            <person name="Binder M."/>
            <person name="Bloem J."/>
            <person name="Labutti K."/>
            <person name="Salamov A."/>
            <person name="Andreopoulos B."/>
            <person name="Baker S.E."/>
            <person name="Barry K."/>
            <person name="Bills G."/>
            <person name="Bluhm B.H."/>
            <person name="Cannon C."/>
            <person name="Castanera R."/>
            <person name="Culley D.E."/>
            <person name="Daum C."/>
            <person name="Ezra D."/>
            <person name="Gonzalez J.B."/>
            <person name="Henrissat B."/>
            <person name="Kuo A."/>
            <person name="Liang C."/>
            <person name="Lipzen A."/>
            <person name="Lutzoni F."/>
            <person name="Magnuson J."/>
            <person name="Mondo S."/>
            <person name="Nolan M."/>
            <person name="Ohm R."/>
            <person name="Pangilinan J."/>
            <person name="Park H.-J.H."/>
            <person name="Ramirez L."/>
            <person name="Alfaro M."/>
            <person name="Sun H."/>
            <person name="Tritt A."/>
            <person name="Yoshinaga Y."/>
            <person name="Zwiers L.-H.L."/>
            <person name="Turgeon B.G."/>
            <person name="Goodwin S.B."/>
            <person name="Spatafora J.W."/>
            <person name="Crous P.W."/>
            <person name="Grigoriev I.V."/>
        </authorList>
    </citation>
    <scope>NUCLEOTIDE SEQUENCE [LARGE SCALE GENOMIC DNA]</scope>
    <source>
        <strain evidence="5 6">CBS 611.86</strain>
    </source>
</reference>
<dbReference type="GO" id="GO:0016651">
    <property type="term" value="F:oxidoreductase activity, acting on NAD(P)H"/>
    <property type="evidence" value="ECO:0007669"/>
    <property type="project" value="InterPro"/>
</dbReference>
<keyword evidence="3" id="KW-0560">Oxidoreductase</keyword>
<dbReference type="InterPro" id="IPR036291">
    <property type="entry name" value="NAD(P)-bd_dom_sf"/>
</dbReference>
<dbReference type="SMART" id="SM00829">
    <property type="entry name" value="PKS_ER"/>
    <property type="match status" value="1"/>
</dbReference>
<keyword evidence="6" id="KW-1185">Reference proteome</keyword>
<dbReference type="InterPro" id="IPR047122">
    <property type="entry name" value="Trans-enoyl_RdTase-like"/>
</dbReference>
<proteinExistence type="inferred from homology"/>